<evidence type="ECO:0000313" key="2">
    <source>
        <dbReference type="Proteomes" id="UP001157502"/>
    </source>
</evidence>
<reference evidence="1" key="1">
    <citation type="submission" date="2021-05" db="EMBL/GenBank/DDBJ databases">
        <authorList>
            <person name="Pan Q."/>
            <person name="Jouanno E."/>
            <person name="Zahm M."/>
            <person name="Klopp C."/>
            <person name="Cabau C."/>
            <person name="Louis A."/>
            <person name="Berthelot C."/>
            <person name="Parey E."/>
            <person name="Roest Crollius H."/>
            <person name="Montfort J."/>
            <person name="Robinson-Rechavi M."/>
            <person name="Bouchez O."/>
            <person name="Lampietro C."/>
            <person name="Lopez Roques C."/>
            <person name="Donnadieu C."/>
            <person name="Postlethwait J."/>
            <person name="Bobe J."/>
            <person name="Dillon D."/>
            <person name="Chandos A."/>
            <person name="von Hippel F."/>
            <person name="Guiguen Y."/>
        </authorList>
    </citation>
    <scope>NUCLEOTIDE SEQUENCE</scope>
    <source>
        <strain evidence="1">YG-Jan2019</strain>
    </source>
</reference>
<proteinExistence type="predicted"/>
<name>A0ACC2GXG4_DALPE</name>
<evidence type="ECO:0000313" key="1">
    <source>
        <dbReference type="EMBL" id="KAJ8008287.1"/>
    </source>
</evidence>
<comment type="caution">
    <text evidence="1">The sequence shown here is derived from an EMBL/GenBank/DDBJ whole genome shotgun (WGS) entry which is preliminary data.</text>
</comment>
<accession>A0ACC2GXG4</accession>
<gene>
    <name evidence="1" type="ORF">DPEC_G00103260</name>
</gene>
<dbReference type="Proteomes" id="UP001157502">
    <property type="component" value="Chromosome 8"/>
</dbReference>
<keyword evidence="2" id="KW-1185">Reference proteome</keyword>
<protein>
    <submittedName>
        <fullName evidence="1">Uncharacterized protein</fullName>
    </submittedName>
</protein>
<organism evidence="1 2">
    <name type="scientific">Dallia pectoralis</name>
    <name type="common">Alaska blackfish</name>
    <dbReference type="NCBI Taxonomy" id="75939"/>
    <lineage>
        <taxon>Eukaryota</taxon>
        <taxon>Metazoa</taxon>
        <taxon>Chordata</taxon>
        <taxon>Craniata</taxon>
        <taxon>Vertebrata</taxon>
        <taxon>Euteleostomi</taxon>
        <taxon>Actinopterygii</taxon>
        <taxon>Neopterygii</taxon>
        <taxon>Teleostei</taxon>
        <taxon>Protacanthopterygii</taxon>
        <taxon>Esociformes</taxon>
        <taxon>Umbridae</taxon>
        <taxon>Dallia</taxon>
    </lineage>
</organism>
<sequence length="85" mass="9169">MPSNSRCSALLCQPAIKRLDIEMQVRACACINTSSSLGACIWNKKADCCLLTGGKTDKTPLDILRICVSGRIGYTVAFELASRCI</sequence>
<dbReference type="EMBL" id="CM055735">
    <property type="protein sequence ID" value="KAJ8008287.1"/>
    <property type="molecule type" value="Genomic_DNA"/>
</dbReference>